<organism evidence="1 2">
    <name type="scientific">Roseovarius aestuarii</name>
    <dbReference type="NCBI Taxonomy" id="475083"/>
    <lineage>
        <taxon>Bacteria</taxon>
        <taxon>Pseudomonadati</taxon>
        <taxon>Pseudomonadota</taxon>
        <taxon>Alphaproteobacteria</taxon>
        <taxon>Rhodobacterales</taxon>
        <taxon>Roseobacteraceae</taxon>
        <taxon>Roseovarius</taxon>
    </lineage>
</organism>
<proteinExistence type="predicted"/>
<accession>A0A1X7BXE4</accession>
<gene>
    <name evidence="1" type="ORF">ROA7745_04183</name>
</gene>
<dbReference type="EMBL" id="FWXB01000024">
    <property type="protein sequence ID" value="SMC14317.1"/>
    <property type="molecule type" value="Genomic_DNA"/>
</dbReference>
<dbReference type="AlphaFoldDB" id="A0A1X7BXE4"/>
<reference evidence="1 2" key="1">
    <citation type="submission" date="2017-03" db="EMBL/GenBank/DDBJ databases">
        <authorList>
            <person name="Afonso C.L."/>
            <person name="Miller P.J."/>
            <person name="Scott M.A."/>
            <person name="Spackman E."/>
            <person name="Goraichik I."/>
            <person name="Dimitrov K.M."/>
            <person name="Suarez D.L."/>
            <person name="Swayne D.E."/>
        </authorList>
    </citation>
    <scope>NUCLEOTIDE SEQUENCE [LARGE SCALE GENOMIC DNA]</scope>
    <source>
        <strain evidence="1 2">CECT 7745</strain>
    </source>
</reference>
<sequence>MTVYHAGPLKRHRATKEEMAERANFLIAYAKTHSPVTVRQLFYAATVANLPGIEKTEAGYCKVQAQVLNLRRSGKMPYHVIADATRFMRKPRTYDGWQSALVATAQAYRKSLWVDTEEVVEVWLEKNALAGVISPVTNEYDVPLMATAGFTSETFAFEAVDDLRGQNKRLVIYSLYDFDRSGQSAEQSLREKVYRFGAGFDVDIEFHSLALNVHQVENWGLPARPHKRATTADKAWPHSYAAELDAIPPDQLRDLVRGAIEHHISAHELEALKQVEKLERKTLEDFIYQ</sequence>
<name>A0A1X7BXE4_9RHOB</name>
<protein>
    <submittedName>
        <fullName evidence="1">Uncharacterized protein</fullName>
    </submittedName>
</protein>
<dbReference type="RefSeq" id="WP_223413104.1">
    <property type="nucleotide sequence ID" value="NZ_FWXB01000024.1"/>
</dbReference>
<dbReference type="Proteomes" id="UP000193224">
    <property type="component" value="Unassembled WGS sequence"/>
</dbReference>
<evidence type="ECO:0000313" key="2">
    <source>
        <dbReference type="Proteomes" id="UP000193224"/>
    </source>
</evidence>
<evidence type="ECO:0000313" key="1">
    <source>
        <dbReference type="EMBL" id="SMC14317.1"/>
    </source>
</evidence>
<keyword evidence="2" id="KW-1185">Reference proteome</keyword>